<accession>A0ABV3CSY2</accession>
<proteinExistence type="predicted"/>
<evidence type="ECO:0000313" key="2">
    <source>
        <dbReference type="Proteomes" id="UP001551210"/>
    </source>
</evidence>
<dbReference type="EMBL" id="JBEZAM010000008">
    <property type="protein sequence ID" value="MEU7293317.1"/>
    <property type="molecule type" value="Genomic_DNA"/>
</dbReference>
<protein>
    <submittedName>
        <fullName evidence="1">Uncharacterized protein</fullName>
    </submittedName>
</protein>
<sequence>MKHCAYCKYPIVGEAVEIVPEAASGARPTAYWHKTAGDCVAAEERQTGSASPLRRNLSRL</sequence>
<name>A0ABV3CSY2_STREX</name>
<reference evidence="1 2" key="1">
    <citation type="submission" date="2024-06" db="EMBL/GenBank/DDBJ databases">
        <title>The Natural Products Discovery Center: Release of the First 8490 Sequenced Strains for Exploring Actinobacteria Biosynthetic Diversity.</title>
        <authorList>
            <person name="Kalkreuter E."/>
            <person name="Kautsar S.A."/>
            <person name="Yang D."/>
            <person name="Bader C.D."/>
            <person name="Teijaro C.N."/>
            <person name="Fluegel L."/>
            <person name="Davis C.M."/>
            <person name="Simpson J.R."/>
            <person name="Lauterbach L."/>
            <person name="Steele A.D."/>
            <person name="Gui C."/>
            <person name="Meng S."/>
            <person name="Li G."/>
            <person name="Viehrig K."/>
            <person name="Ye F."/>
            <person name="Su P."/>
            <person name="Kiefer A.F."/>
            <person name="Nichols A."/>
            <person name="Cepeda A.J."/>
            <person name="Yan W."/>
            <person name="Fan B."/>
            <person name="Jiang Y."/>
            <person name="Adhikari A."/>
            <person name="Zheng C.-J."/>
            <person name="Schuster L."/>
            <person name="Cowan T.M."/>
            <person name="Smanski M.J."/>
            <person name="Chevrette M.G."/>
            <person name="De Carvalho L.P.S."/>
            <person name="Shen B."/>
        </authorList>
    </citation>
    <scope>NUCLEOTIDE SEQUENCE [LARGE SCALE GENOMIC DNA]</scope>
    <source>
        <strain evidence="1 2">NPDC045705</strain>
    </source>
</reference>
<comment type="caution">
    <text evidence="1">The sequence shown here is derived from an EMBL/GenBank/DDBJ whole genome shotgun (WGS) entry which is preliminary data.</text>
</comment>
<gene>
    <name evidence="1" type="ORF">AB0A76_08955</name>
</gene>
<keyword evidence="2" id="KW-1185">Reference proteome</keyword>
<organism evidence="1 2">
    <name type="scientific">Streptomyces exfoliatus</name>
    <name type="common">Streptomyces hydrogenans</name>
    <dbReference type="NCBI Taxonomy" id="1905"/>
    <lineage>
        <taxon>Bacteria</taxon>
        <taxon>Bacillati</taxon>
        <taxon>Actinomycetota</taxon>
        <taxon>Actinomycetes</taxon>
        <taxon>Kitasatosporales</taxon>
        <taxon>Streptomycetaceae</taxon>
        <taxon>Streptomyces</taxon>
    </lineage>
</organism>
<evidence type="ECO:0000313" key="1">
    <source>
        <dbReference type="EMBL" id="MEU7293317.1"/>
    </source>
</evidence>
<dbReference type="RefSeq" id="WP_359205671.1">
    <property type="nucleotide sequence ID" value="NZ_JBEZAM010000008.1"/>
</dbReference>
<dbReference type="Proteomes" id="UP001551210">
    <property type="component" value="Unassembled WGS sequence"/>
</dbReference>